<keyword evidence="6" id="KW-1185">Reference proteome</keyword>
<dbReference type="EMBL" id="JBDLOB010000002">
    <property type="protein sequence ID" value="MEN8625336.1"/>
    <property type="molecule type" value="Genomic_DNA"/>
</dbReference>
<gene>
    <name evidence="5" type="ORF">ABFV72_04870</name>
</gene>
<dbReference type="InterPro" id="IPR007345">
    <property type="entry name" value="Polysacch_pyruvyl_Trfase"/>
</dbReference>
<evidence type="ECO:0000313" key="5">
    <source>
        <dbReference type="EMBL" id="MEN8625336.1"/>
    </source>
</evidence>
<dbReference type="SMART" id="SM00028">
    <property type="entry name" value="TPR"/>
    <property type="match status" value="4"/>
</dbReference>
<comment type="caution">
    <text evidence="5">The sequence shown here is derived from an EMBL/GenBank/DDBJ whole genome shotgun (WGS) entry which is preliminary data.</text>
</comment>
<dbReference type="Gene3D" id="1.25.40.10">
    <property type="entry name" value="Tetratricopeptide repeat domain"/>
    <property type="match status" value="1"/>
</dbReference>
<keyword evidence="1" id="KW-0677">Repeat</keyword>
<reference evidence="5 6" key="1">
    <citation type="submission" date="2024-05" db="EMBL/GenBank/DDBJ databases">
        <title>Genome sequencing of Marine Estuary Bacteria, Pseudoalteromonas distincta strain FA, Psychrobacter proteolyticus strain EA, and Shewanella baltica strain CA.</title>
        <authorList>
            <person name="Dieffenbach S.A."/>
            <person name="Maclea K.S."/>
        </authorList>
    </citation>
    <scope>NUCLEOTIDE SEQUENCE [LARGE SCALE GENOMIC DNA]</scope>
    <source>
        <strain evidence="5 6">EA</strain>
    </source>
</reference>
<organism evidence="5 6">
    <name type="scientific">Psychrobacter proteolyticus</name>
    <dbReference type="NCBI Taxonomy" id="147825"/>
    <lineage>
        <taxon>Bacteria</taxon>
        <taxon>Pseudomonadati</taxon>
        <taxon>Pseudomonadota</taxon>
        <taxon>Gammaproteobacteria</taxon>
        <taxon>Moraxellales</taxon>
        <taxon>Moraxellaceae</taxon>
        <taxon>Psychrobacter</taxon>
    </lineage>
</organism>
<dbReference type="InterPro" id="IPR011990">
    <property type="entry name" value="TPR-like_helical_dom_sf"/>
</dbReference>
<protein>
    <submittedName>
        <fullName evidence="5">Tetratricopeptide repeat protein</fullName>
    </submittedName>
</protein>
<dbReference type="RefSeq" id="WP_347162651.1">
    <property type="nucleotide sequence ID" value="NZ_JBDLOB010000002.1"/>
</dbReference>
<evidence type="ECO:0000256" key="3">
    <source>
        <dbReference type="PROSITE-ProRule" id="PRU00339"/>
    </source>
</evidence>
<evidence type="ECO:0000256" key="1">
    <source>
        <dbReference type="ARBA" id="ARBA00022737"/>
    </source>
</evidence>
<name>A0ABV0D3S9_9GAMM</name>
<dbReference type="PANTHER" id="PTHR44943">
    <property type="entry name" value="CELLULOSE SYNTHASE OPERON PROTEIN C"/>
    <property type="match status" value="1"/>
</dbReference>
<evidence type="ECO:0000313" key="6">
    <source>
        <dbReference type="Proteomes" id="UP001414441"/>
    </source>
</evidence>
<evidence type="ECO:0000259" key="4">
    <source>
        <dbReference type="Pfam" id="PF04230"/>
    </source>
</evidence>
<accession>A0ABV0D3S9</accession>
<evidence type="ECO:0000256" key="2">
    <source>
        <dbReference type="ARBA" id="ARBA00022803"/>
    </source>
</evidence>
<dbReference type="PROSITE" id="PS50005">
    <property type="entry name" value="TPR"/>
    <property type="match status" value="1"/>
</dbReference>
<proteinExistence type="predicted"/>
<feature type="repeat" description="TPR" evidence="3">
    <location>
        <begin position="111"/>
        <end position="144"/>
    </location>
</feature>
<sequence>MKNVDEKIDELNKLLQKNEYDKVIENANFIIQGDGLSNDIVNYNILFNTGHAYKNLAQYDESKIQFDLLIQRFPEKYQGFEGLVNIAQHQQDWNKVIEHAVVFQKKFPDMWHSYWWLGQAYKNLGKYKEAVVQFNILLDRFPKKHQGLEGLVNVSQHRKHWNKVIERALVFQSKFPTLWHSYWWLGQAYKNTAQYDKANVQFDLLMLKFPKRHQGLKGQITVYQSLNDWEKVVELAQKLIALYPDLWIGYWYLGEAYFNMKRYDAALEPLEILQEKSPSHILGINFYVNTLSKIGRLDEAKRYSENKIKDLPTKRSLKDNYVKLFSNTVYQKNSFAQNSKPFFIEGSYKINDNDITEKPILKTFWWDAKPNFGDWIGPLLINNIFDIECVNMRNKSADHVLYTVGSVVQMTEYQPHRNIKIWGSGLIRPLDTGKSSKIFEKLNDTSVISLRGKLTYQELAKHINIKEEEISFGDPALLLPRVYEPKVDKSANKDICIVPHYVHKYYFLSEKSLMENFNVVDVQTTPANVINQIASSKVCISSSLHGVIIAQAYGIPWIWLKIEDDLLTRDQHQDFKFFDFFSVMDFPDRFSKLSIYTKDINIKNINIAAKTAKLMEMSSNFNDMIEDLNGFIHEKAML</sequence>
<dbReference type="Pfam" id="PF04230">
    <property type="entry name" value="PS_pyruv_trans"/>
    <property type="match status" value="1"/>
</dbReference>
<feature type="domain" description="Polysaccharide pyruvyl transferase" evidence="4">
    <location>
        <begin position="419"/>
        <end position="560"/>
    </location>
</feature>
<dbReference type="InterPro" id="IPR051685">
    <property type="entry name" value="Ycf3/AcsC/BcsC/TPR_MFPF"/>
</dbReference>
<dbReference type="Pfam" id="PF13174">
    <property type="entry name" value="TPR_6"/>
    <property type="match status" value="2"/>
</dbReference>
<dbReference type="SUPFAM" id="SSF48452">
    <property type="entry name" value="TPR-like"/>
    <property type="match status" value="1"/>
</dbReference>
<dbReference type="PANTHER" id="PTHR44943:SF8">
    <property type="entry name" value="TPR REPEAT-CONTAINING PROTEIN MJ0263"/>
    <property type="match status" value="1"/>
</dbReference>
<dbReference type="InterPro" id="IPR019734">
    <property type="entry name" value="TPR_rpt"/>
</dbReference>
<keyword evidence="2 3" id="KW-0802">TPR repeat</keyword>
<dbReference type="Proteomes" id="UP001414441">
    <property type="component" value="Unassembled WGS sequence"/>
</dbReference>